<reference evidence="1 2" key="1">
    <citation type="submission" date="2022-12" db="EMBL/GenBank/DDBJ databases">
        <title>Sphingomonas abieness sp. nov., an endophytic bacterium isolated from Abies koreana.</title>
        <authorList>
            <person name="Jiang L."/>
            <person name="Lee J."/>
        </authorList>
    </citation>
    <scope>NUCLEOTIDE SEQUENCE [LARGE SCALE GENOMIC DNA]</scope>
    <source>
        <strain evidence="2">PAMB 00755</strain>
    </source>
</reference>
<sequence length="140" mass="15056">MMRAPLADPDHIRKKRRIECRIYRMLGMITAMLRPRDEATRSEPMTPISLSTEPLLDHALLIAGVAVSQASTSTAVLAERIAQQPRQPLGDSLGALVELFAGCDAGAGHALHGSFHPRIAQASAGKTPSRLMKAGFTLAF</sequence>
<dbReference type="RefSeq" id="WP_270077698.1">
    <property type="nucleotide sequence ID" value="NZ_CP115174.1"/>
</dbReference>
<proteinExistence type="predicted"/>
<keyword evidence="2" id="KW-1185">Reference proteome</keyword>
<organism evidence="1 2">
    <name type="scientific">Sphingomonas abietis</name>
    <dbReference type="NCBI Taxonomy" id="3012344"/>
    <lineage>
        <taxon>Bacteria</taxon>
        <taxon>Pseudomonadati</taxon>
        <taxon>Pseudomonadota</taxon>
        <taxon>Alphaproteobacteria</taxon>
        <taxon>Sphingomonadales</taxon>
        <taxon>Sphingomonadaceae</taxon>
        <taxon>Sphingomonas</taxon>
    </lineage>
</organism>
<accession>A0ABY7NUC3</accession>
<evidence type="ECO:0000313" key="2">
    <source>
        <dbReference type="Proteomes" id="UP001210865"/>
    </source>
</evidence>
<protein>
    <submittedName>
        <fullName evidence="1">Uncharacterized protein</fullName>
    </submittedName>
</protein>
<evidence type="ECO:0000313" key="1">
    <source>
        <dbReference type="EMBL" id="WBO23061.1"/>
    </source>
</evidence>
<dbReference type="EMBL" id="CP115174">
    <property type="protein sequence ID" value="WBO23061.1"/>
    <property type="molecule type" value="Genomic_DNA"/>
</dbReference>
<name>A0ABY7NUC3_9SPHN</name>
<dbReference type="Proteomes" id="UP001210865">
    <property type="component" value="Chromosome"/>
</dbReference>
<gene>
    <name evidence="1" type="ORF">PBT88_02675</name>
</gene>